<proteinExistence type="predicted"/>
<feature type="region of interest" description="Disordered" evidence="1">
    <location>
        <begin position="140"/>
        <end position="175"/>
    </location>
</feature>
<organism evidence="2 3">
    <name type="scientific">Plutella xylostella</name>
    <name type="common">Diamondback moth</name>
    <name type="synonym">Plutella maculipennis</name>
    <dbReference type="NCBI Taxonomy" id="51655"/>
    <lineage>
        <taxon>Eukaryota</taxon>
        <taxon>Metazoa</taxon>
        <taxon>Ecdysozoa</taxon>
        <taxon>Arthropoda</taxon>
        <taxon>Hexapoda</taxon>
        <taxon>Insecta</taxon>
        <taxon>Pterygota</taxon>
        <taxon>Neoptera</taxon>
        <taxon>Endopterygota</taxon>
        <taxon>Lepidoptera</taxon>
        <taxon>Glossata</taxon>
        <taxon>Ditrysia</taxon>
        <taxon>Yponomeutoidea</taxon>
        <taxon>Plutellidae</taxon>
        <taxon>Plutella</taxon>
    </lineage>
</organism>
<sequence length="194" mass="22650">MPKNITNEVRDIILKVKEFMDEEKRMQSPIIPLSKVYVRVAAATGVSERTVLNITREARLIEQGLLDPMARRTPKKRVRTKGKIEVNDYDLSVIQRKIHEFYTFKKEVPTINKLLHILKEEINFKGSRETLRKILRKHGFQFRKTKSNKEKEAPPPEPVMHPPPAPPPQHMHVPPMVPYIHTVFGHKSLPHQHQ</sequence>
<feature type="compositionally biased region" description="Pro residues" evidence="1">
    <location>
        <begin position="155"/>
        <end position="169"/>
    </location>
</feature>
<evidence type="ECO:0000313" key="3">
    <source>
        <dbReference type="Proteomes" id="UP000653454"/>
    </source>
</evidence>
<gene>
    <name evidence="2" type="ORF">PLXY2_LOCUS16381</name>
</gene>
<dbReference type="EMBL" id="CAJHNJ030000497">
    <property type="protein sequence ID" value="CAG9138127.1"/>
    <property type="molecule type" value="Genomic_DNA"/>
</dbReference>
<dbReference type="Proteomes" id="UP000653454">
    <property type="component" value="Unassembled WGS sequence"/>
</dbReference>
<keyword evidence="3" id="KW-1185">Reference proteome</keyword>
<name>A0A8S4GE57_PLUXY</name>
<accession>A0A8S4GE57</accession>
<protein>
    <submittedName>
        <fullName evidence="2">(diamondback moth) hypothetical protein</fullName>
    </submittedName>
</protein>
<evidence type="ECO:0000313" key="2">
    <source>
        <dbReference type="EMBL" id="CAG9138127.1"/>
    </source>
</evidence>
<evidence type="ECO:0000256" key="1">
    <source>
        <dbReference type="SAM" id="MobiDB-lite"/>
    </source>
</evidence>
<comment type="caution">
    <text evidence="2">The sequence shown here is derived from an EMBL/GenBank/DDBJ whole genome shotgun (WGS) entry which is preliminary data.</text>
</comment>
<dbReference type="AlphaFoldDB" id="A0A8S4GE57"/>
<reference evidence="2" key="1">
    <citation type="submission" date="2020-11" db="EMBL/GenBank/DDBJ databases">
        <authorList>
            <person name="Whiteford S."/>
        </authorList>
    </citation>
    <scope>NUCLEOTIDE SEQUENCE</scope>
</reference>